<name>A0A7N0UJ31_KALFE</name>
<protein>
    <recommendedName>
        <fullName evidence="4">SOUL heme-binding protein</fullName>
    </recommendedName>
</protein>
<dbReference type="PANTHER" id="PTHR11220">
    <property type="entry name" value="HEME-BINDING PROTEIN-RELATED"/>
    <property type="match status" value="1"/>
</dbReference>
<dbReference type="InterPro" id="IPR006917">
    <property type="entry name" value="SOUL_heme-bd"/>
</dbReference>
<dbReference type="PANTHER" id="PTHR11220:SF58">
    <property type="entry name" value="SOUL HEME-BINDING FAMILY PROTEIN"/>
    <property type="match status" value="1"/>
</dbReference>
<evidence type="ECO:0000313" key="3">
    <source>
        <dbReference type="Proteomes" id="UP000594263"/>
    </source>
</evidence>
<dbReference type="AlphaFoldDB" id="A0A7N0UJ31"/>
<sequence>MGNTMGVVFGKIVVETTKYEVVRKAFEYEIRRYAPSVIAQVTYAPSEFKGDKDSGFGVLVDYIGFLRTPKNTKPEKIAMTTPVVTAASGEKVAMTTPVVTKAGAGEKIAMTTPVITDEKNDLVTMQFVLPDKYKKAAEAPTPTDPRVVILEEGEKDYGVVTFSGAATDSVVAEKARKLRGWLERDGVKVVGDYSLARYNPPWITLPAFRTNEVKYPVELN</sequence>
<reference evidence="2" key="1">
    <citation type="submission" date="2021-01" db="UniProtKB">
        <authorList>
            <consortium name="EnsemblPlants"/>
        </authorList>
    </citation>
    <scope>IDENTIFICATION</scope>
</reference>
<keyword evidence="3" id="KW-1185">Reference proteome</keyword>
<dbReference type="Proteomes" id="UP000594263">
    <property type="component" value="Unplaced"/>
</dbReference>
<evidence type="ECO:0000313" key="2">
    <source>
        <dbReference type="EnsemblPlants" id="Kaladp0068s0260.1.v1.1.CDS.1"/>
    </source>
</evidence>
<dbReference type="EnsemblPlants" id="Kaladp0068s0260.1.v1.1">
    <property type="protein sequence ID" value="Kaladp0068s0260.1.v1.1.CDS.1"/>
    <property type="gene ID" value="Kaladp0068s0260.v1.1"/>
</dbReference>
<proteinExistence type="inferred from homology"/>
<dbReference type="Gene3D" id="3.20.80.10">
    <property type="entry name" value="Regulatory factor, effector binding domain"/>
    <property type="match status" value="2"/>
</dbReference>
<dbReference type="Pfam" id="PF04832">
    <property type="entry name" value="SOUL"/>
    <property type="match status" value="2"/>
</dbReference>
<comment type="similarity">
    <text evidence="1">Belongs to the HEBP family.</text>
</comment>
<dbReference type="Gramene" id="Kaladp0068s0260.1.v1.1">
    <property type="protein sequence ID" value="Kaladp0068s0260.1.v1.1.CDS.1"/>
    <property type="gene ID" value="Kaladp0068s0260.v1.1"/>
</dbReference>
<organism evidence="2 3">
    <name type="scientific">Kalanchoe fedtschenkoi</name>
    <name type="common">Lavender scallops</name>
    <name type="synonym">South American air plant</name>
    <dbReference type="NCBI Taxonomy" id="63787"/>
    <lineage>
        <taxon>Eukaryota</taxon>
        <taxon>Viridiplantae</taxon>
        <taxon>Streptophyta</taxon>
        <taxon>Embryophyta</taxon>
        <taxon>Tracheophyta</taxon>
        <taxon>Spermatophyta</taxon>
        <taxon>Magnoliopsida</taxon>
        <taxon>eudicotyledons</taxon>
        <taxon>Gunneridae</taxon>
        <taxon>Pentapetalae</taxon>
        <taxon>Saxifragales</taxon>
        <taxon>Crassulaceae</taxon>
        <taxon>Kalanchoe</taxon>
    </lineage>
</organism>
<dbReference type="SUPFAM" id="SSF55136">
    <property type="entry name" value="Probable bacterial effector-binding domain"/>
    <property type="match status" value="2"/>
</dbReference>
<evidence type="ECO:0008006" key="4">
    <source>
        <dbReference type="Google" id="ProtNLM"/>
    </source>
</evidence>
<dbReference type="InterPro" id="IPR011256">
    <property type="entry name" value="Reg_factor_effector_dom_sf"/>
</dbReference>
<evidence type="ECO:0000256" key="1">
    <source>
        <dbReference type="ARBA" id="ARBA00009817"/>
    </source>
</evidence>
<accession>A0A7N0UJ31</accession>
<dbReference type="OMA" id="SMYLKVE"/>